<dbReference type="Proteomes" id="UP000005408">
    <property type="component" value="Unassembled WGS sequence"/>
</dbReference>
<keyword evidence="6" id="KW-0106">Calcium</keyword>
<dbReference type="InterPro" id="IPR008979">
    <property type="entry name" value="Galactose-bd-like_sf"/>
</dbReference>
<protein>
    <recommendedName>
        <fullName evidence="8">Fucolectin tachylectin-4 pentraxin-1 domain-containing protein</fullName>
    </recommendedName>
</protein>
<organism evidence="9 10">
    <name type="scientific">Magallana gigas</name>
    <name type="common">Pacific oyster</name>
    <name type="synonym">Crassostrea gigas</name>
    <dbReference type="NCBI Taxonomy" id="29159"/>
    <lineage>
        <taxon>Eukaryota</taxon>
        <taxon>Metazoa</taxon>
        <taxon>Spiralia</taxon>
        <taxon>Lophotrochozoa</taxon>
        <taxon>Mollusca</taxon>
        <taxon>Bivalvia</taxon>
        <taxon>Autobranchia</taxon>
        <taxon>Pteriomorphia</taxon>
        <taxon>Ostreida</taxon>
        <taxon>Ostreoidea</taxon>
        <taxon>Ostreidae</taxon>
        <taxon>Magallana</taxon>
    </lineage>
</organism>
<evidence type="ECO:0000313" key="10">
    <source>
        <dbReference type="Proteomes" id="UP000005408"/>
    </source>
</evidence>
<evidence type="ECO:0000256" key="3">
    <source>
        <dbReference type="ARBA" id="ARBA00011233"/>
    </source>
</evidence>
<keyword evidence="7" id="KW-1015">Disulfide bond</keyword>
<name>A0A8W8LQ82_MAGGI</name>
<dbReference type="InterPro" id="IPR000421">
    <property type="entry name" value="FA58C"/>
</dbReference>
<evidence type="ECO:0000256" key="4">
    <source>
        <dbReference type="ARBA" id="ARBA00022723"/>
    </source>
</evidence>
<dbReference type="GO" id="GO:0010185">
    <property type="term" value="P:regulation of cellular defense response"/>
    <property type="evidence" value="ECO:0007669"/>
    <property type="project" value="UniProtKB-ARBA"/>
</dbReference>
<evidence type="ECO:0000313" key="9">
    <source>
        <dbReference type="EnsemblMetazoa" id="G29242.1:cds"/>
    </source>
</evidence>
<evidence type="ECO:0000256" key="6">
    <source>
        <dbReference type="ARBA" id="ARBA00022837"/>
    </source>
</evidence>
<dbReference type="SMART" id="SM00607">
    <property type="entry name" value="FTP"/>
    <property type="match status" value="1"/>
</dbReference>
<proteinExistence type="inferred from homology"/>
<dbReference type="PANTHER" id="PTHR45713:SF6">
    <property type="entry name" value="F5_8 TYPE C DOMAIN-CONTAINING PROTEIN"/>
    <property type="match status" value="1"/>
</dbReference>
<keyword evidence="10" id="KW-1185">Reference proteome</keyword>
<dbReference type="PANTHER" id="PTHR45713">
    <property type="entry name" value="FTP DOMAIN-CONTAINING PROTEIN"/>
    <property type="match status" value="1"/>
</dbReference>
<comment type="similarity">
    <text evidence="2">Belongs to the fucolectin family.</text>
</comment>
<dbReference type="InterPro" id="IPR051941">
    <property type="entry name" value="BG_Antigen-Binding_Lectin"/>
</dbReference>
<dbReference type="EnsemblMetazoa" id="G29242.1">
    <property type="protein sequence ID" value="G29242.1:cds"/>
    <property type="gene ID" value="G29242"/>
</dbReference>
<dbReference type="AlphaFoldDB" id="A0A8W8LQ82"/>
<dbReference type="InterPro" id="IPR006585">
    <property type="entry name" value="FTP1"/>
</dbReference>
<dbReference type="GO" id="GO:0046872">
    <property type="term" value="F:metal ion binding"/>
    <property type="evidence" value="ECO:0007669"/>
    <property type="project" value="UniProtKB-KW"/>
</dbReference>
<feature type="domain" description="Fucolectin tachylectin-4 pentraxin-1" evidence="8">
    <location>
        <begin position="12"/>
        <end position="151"/>
    </location>
</feature>
<evidence type="ECO:0000256" key="5">
    <source>
        <dbReference type="ARBA" id="ARBA00022734"/>
    </source>
</evidence>
<reference evidence="9" key="1">
    <citation type="submission" date="2022-08" db="UniProtKB">
        <authorList>
            <consortium name="EnsemblMetazoa"/>
        </authorList>
    </citation>
    <scope>IDENTIFICATION</scope>
    <source>
        <strain evidence="9">05x7-T-G4-1.051#20</strain>
    </source>
</reference>
<sequence>MNIFHLPEVKWKKNSALKKPTIGSSVHEGNYRNWDPHFATDGFVQNGGTQIFHSTFEQYPWIWIDLLETLSISFIRIYNRRDGGGQRFHDVAVEVTNNSVYVQRGFYKGPAVTGEIVDILCDYPAIARYVRLRITEGSGNSLNIPELEIYTT</sequence>
<evidence type="ECO:0000256" key="1">
    <source>
        <dbReference type="ARBA" id="ARBA00002219"/>
    </source>
</evidence>
<comment type="subunit">
    <text evidence="3">Homotrimer.</text>
</comment>
<evidence type="ECO:0000256" key="2">
    <source>
        <dbReference type="ARBA" id="ARBA00010147"/>
    </source>
</evidence>
<comment type="function">
    <text evidence="1">Acts as a defensive agent. Recognizes blood group fucosylated oligosaccharides including A, B, H and Lewis B-type antigens. Does not recognize Lewis A antigen and has low affinity for monovalent haptens.</text>
</comment>
<dbReference type="GO" id="GO:0001868">
    <property type="term" value="P:regulation of complement activation, lectin pathway"/>
    <property type="evidence" value="ECO:0007669"/>
    <property type="project" value="UniProtKB-ARBA"/>
</dbReference>
<dbReference type="Gene3D" id="2.60.120.260">
    <property type="entry name" value="Galactose-binding domain-like"/>
    <property type="match status" value="1"/>
</dbReference>
<evidence type="ECO:0000259" key="8">
    <source>
        <dbReference type="SMART" id="SM00607"/>
    </source>
</evidence>
<dbReference type="GO" id="GO:0042806">
    <property type="term" value="F:fucose binding"/>
    <property type="evidence" value="ECO:0007669"/>
    <property type="project" value="UniProtKB-ARBA"/>
</dbReference>
<accession>A0A8W8LQ82</accession>
<dbReference type="Pfam" id="PF00754">
    <property type="entry name" value="F5_F8_type_C"/>
    <property type="match status" value="1"/>
</dbReference>
<evidence type="ECO:0000256" key="7">
    <source>
        <dbReference type="ARBA" id="ARBA00023157"/>
    </source>
</evidence>
<dbReference type="SUPFAM" id="SSF49785">
    <property type="entry name" value="Galactose-binding domain-like"/>
    <property type="match status" value="1"/>
</dbReference>
<keyword evidence="4" id="KW-0479">Metal-binding</keyword>
<keyword evidence="5" id="KW-0430">Lectin</keyword>